<keyword evidence="5 10" id="KW-0812">Transmembrane</keyword>
<feature type="transmembrane region" description="Helical" evidence="10">
    <location>
        <begin position="305"/>
        <end position="327"/>
    </location>
</feature>
<feature type="transmembrane region" description="Helical" evidence="10">
    <location>
        <begin position="129"/>
        <end position="152"/>
    </location>
</feature>
<keyword evidence="7" id="KW-0406">Ion transport</keyword>
<keyword evidence="8 10" id="KW-0472">Membrane</keyword>
<keyword evidence="6 10" id="KW-1133">Transmembrane helix</keyword>
<evidence type="ECO:0000256" key="4">
    <source>
        <dbReference type="ARBA" id="ARBA00022475"/>
    </source>
</evidence>
<evidence type="ECO:0000256" key="1">
    <source>
        <dbReference type="ARBA" id="ARBA00004429"/>
    </source>
</evidence>
<dbReference type="GO" id="GO:0005886">
    <property type="term" value="C:plasma membrane"/>
    <property type="evidence" value="ECO:0007669"/>
    <property type="project" value="UniProtKB-SubCell"/>
</dbReference>
<organism evidence="11 12">
    <name type="scientific">Candidatus Filomicrobium marinum</name>
    <dbReference type="NCBI Taxonomy" id="1608628"/>
    <lineage>
        <taxon>Bacteria</taxon>
        <taxon>Pseudomonadati</taxon>
        <taxon>Pseudomonadota</taxon>
        <taxon>Alphaproteobacteria</taxon>
        <taxon>Hyphomicrobiales</taxon>
        <taxon>Hyphomicrobiaceae</taxon>
        <taxon>Filomicrobium</taxon>
    </lineage>
</organism>
<dbReference type="InterPro" id="IPR002528">
    <property type="entry name" value="MATE_fam"/>
</dbReference>
<dbReference type="KEGG" id="fil:BN1229_v1_1958"/>
<proteinExistence type="predicted"/>
<evidence type="ECO:0000256" key="10">
    <source>
        <dbReference type="SAM" id="Phobius"/>
    </source>
</evidence>
<dbReference type="Pfam" id="PF01554">
    <property type="entry name" value="MatE"/>
    <property type="match status" value="2"/>
</dbReference>
<feature type="transmembrane region" description="Helical" evidence="10">
    <location>
        <begin position="387"/>
        <end position="411"/>
    </location>
</feature>
<keyword evidence="3" id="KW-0050">Antiport</keyword>
<evidence type="ECO:0000313" key="12">
    <source>
        <dbReference type="Proteomes" id="UP000033187"/>
    </source>
</evidence>
<dbReference type="PANTHER" id="PTHR43298">
    <property type="entry name" value="MULTIDRUG RESISTANCE PROTEIN NORM-RELATED"/>
    <property type="match status" value="1"/>
</dbReference>
<dbReference type="NCBIfam" id="TIGR00797">
    <property type="entry name" value="matE"/>
    <property type="match status" value="1"/>
</dbReference>
<gene>
    <name evidence="11" type="ORF">YBN1229_v1_1960</name>
</gene>
<evidence type="ECO:0000256" key="2">
    <source>
        <dbReference type="ARBA" id="ARBA00022448"/>
    </source>
</evidence>
<feature type="transmembrane region" description="Helical" evidence="10">
    <location>
        <begin position="52"/>
        <end position="78"/>
    </location>
</feature>
<dbReference type="AlphaFoldDB" id="A0A0D6JFP8"/>
<feature type="transmembrane region" description="Helical" evidence="10">
    <location>
        <begin position="172"/>
        <end position="193"/>
    </location>
</feature>
<dbReference type="InterPro" id="IPR048279">
    <property type="entry name" value="MdtK-like"/>
</dbReference>
<evidence type="ECO:0000256" key="7">
    <source>
        <dbReference type="ARBA" id="ARBA00023065"/>
    </source>
</evidence>
<evidence type="ECO:0000256" key="3">
    <source>
        <dbReference type="ARBA" id="ARBA00022449"/>
    </source>
</evidence>
<feature type="transmembrane region" description="Helical" evidence="10">
    <location>
        <begin position="84"/>
        <end position="108"/>
    </location>
</feature>
<dbReference type="GO" id="GO:0006811">
    <property type="term" value="P:monoatomic ion transport"/>
    <property type="evidence" value="ECO:0007669"/>
    <property type="project" value="UniProtKB-KW"/>
</dbReference>
<feature type="transmembrane region" description="Helical" evidence="10">
    <location>
        <begin position="348"/>
        <end position="375"/>
    </location>
</feature>
<feature type="transmembrane region" description="Helical" evidence="10">
    <location>
        <begin position="205"/>
        <end position="226"/>
    </location>
</feature>
<keyword evidence="2" id="KW-0813">Transport</keyword>
<keyword evidence="12" id="KW-1185">Reference proteome</keyword>
<evidence type="ECO:0000256" key="5">
    <source>
        <dbReference type="ARBA" id="ARBA00022692"/>
    </source>
</evidence>
<dbReference type="GO" id="GO:0015297">
    <property type="term" value="F:antiporter activity"/>
    <property type="evidence" value="ECO:0007669"/>
    <property type="project" value="UniProtKB-KW"/>
</dbReference>
<accession>A0A0D6JFP8</accession>
<keyword evidence="4" id="KW-1003">Cell membrane</keyword>
<dbReference type="Proteomes" id="UP000033187">
    <property type="component" value="Chromosome 1"/>
</dbReference>
<reference evidence="12" key="1">
    <citation type="submission" date="2015-02" db="EMBL/GenBank/DDBJ databases">
        <authorList>
            <person name="Chooi Y.-H."/>
        </authorList>
    </citation>
    <scope>NUCLEOTIDE SEQUENCE [LARGE SCALE GENOMIC DNA]</scope>
    <source>
        <strain evidence="12">strain Y</strain>
    </source>
</reference>
<feature type="transmembrane region" description="Helical" evidence="10">
    <location>
        <begin position="232"/>
        <end position="251"/>
    </location>
</feature>
<protein>
    <recommendedName>
        <fullName evidence="9">Multidrug-efflux transporter</fullName>
    </recommendedName>
</protein>
<dbReference type="PANTHER" id="PTHR43298:SF2">
    <property type="entry name" value="FMN_FAD EXPORTER YEEO-RELATED"/>
    <property type="match status" value="1"/>
</dbReference>
<evidence type="ECO:0000256" key="9">
    <source>
        <dbReference type="ARBA" id="ARBA00031636"/>
    </source>
</evidence>
<dbReference type="InterPro" id="IPR050222">
    <property type="entry name" value="MATE_MdtK"/>
</dbReference>
<evidence type="ECO:0000256" key="8">
    <source>
        <dbReference type="ARBA" id="ARBA00023136"/>
    </source>
</evidence>
<feature type="transmembrane region" description="Helical" evidence="10">
    <location>
        <begin position="272"/>
        <end position="293"/>
    </location>
</feature>
<name>A0A0D6JFP8_9HYPH</name>
<evidence type="ECO:0000256" key="6">
    <source>
        <dbReference type="ARBA" id="ARBA00022989"/>
    </source>
</evidence>
<feature type="transmembrane region" description="Helical" evidence="10">
    <location>
        <begin position="447"/>
        <end position="469"/>
    </location>
</feature>
<feature type="transmembrane region" description="Helical" evidence="10">
    <location>
        <begin position="423"/>
        <end position="441"/>
    </location>
</feature>
<dbReference type="GO" id="GO:0042910">
    <property type="term" value="F:xenobiotic transmembrane transporter activity"/>
    <property type="evidence" value="ECO:0007669"/>
    <property type="project" value="InterPro"/>
</dbReference>
<evidence type="ECO:0000313" key="11">
    <source>
        <dbReference type="EMBL" id="CPR18999.1"/>
    </source>
</evidence>
<sequence length="505" mass="53669">MVANPAAGLKIKKRFEGMESITPEVARHPRVPPRRVAVEPPKFVSGSLLRHILVMTGAGALGLVAIFVGDLANIYFLSLLNDQAIVAAIGYGSSIVALTISIGLGLLIATMSLVSPAIGAGRYVRARRVAASAHCWTFIVATILAVIIWFLIPTLLTLLGATGRTHELATRYLEILVPALPPLAVAMASTAVLRSVGDARRSMNVTLYGAVANVILDPVLIFGFGLGIEGAAIASVIARLVMLCIGLYGVIRVHRLMSRPRWRAMVSDARPLAMIAVPALATNIATPFANAYVTAAMSGFGDGAVAGWAIIGRIMPVAFGAIFALSGNVGPIIGQNFGAKKPDRMRQTLTLALCVAAAFTTFSWIVLAILAPFIVQAFKAEGQAAELILIFCYYLAPLFFFLGTLFVSNAIHNTLGRPQVSTALNWGRATIGTIPLVWIGGEIAGAYGVLAGNLGGGIVFGCIGVILSYRLIDHITQAPVSGTFKLARAPRSWWIRHRIRRRMDE</sequence>
<dbReference type="PIRSF" id="PIRSF006603">
    <property type="entry name" value="DinF"/>
    <property type="match status" value="1"/>
</dbReference>
<dbReference type="KEGG" id="fiy:BN1229_v1_1960"/>
<dbReference type="EMBL" id="LN829119">
    <property type="protein sequence ID" value="CPR18999.1"/>
    <property type="molecule type" value="Genomic_DNA"/>
</dbReference>
<comment type="subcellular location">
    <subcellularLocation>
        <location evidence="1">Cell inner membrane</location>
        <topology evidence="1">Multi-pass membrane protein</topology>
    </subcellularLocation>
</comment>